<dbReference type="Gene3D" id="3.40.50.20">
    <property type="match status" value="1"/>
</dbReference>
<proteinExistence type="predicted"/>
<evidence type="ECO:0000313" key="1">
    <source>
        <dbReference type="EMBL" id="CAB5011902.1"/>
    </source>
</evidence>
<dbReference type="Gene3D" id="3.30.1490.20">
    <property type="entry name" value="ATP-grasp fold, A domain"/>
    <property type="match status" value="1"/>
</dbReference>
<dbReference type="Gene3D" id="3.30.470.20">
    <property type="entry name" value="ATP-grasp fold, B domain"/>
    <property type="match status" value="1"/>
</dbReference>
<gene>
    <name evidence="1" type="ORF">UFOPK4098_00340</name>
</gene>
<dbReference type="InterPro" id="IPR013815">
    <property type="entry name" value="ATP_grasp_subdomain_1"/>
</dbReference>
<dbReference type="InterPro" id="IPR053191">
    <property type="entry name" value="DcsG_Biosynth_Enzyme"/>
</dbReference>
<dbReference type="EMBL" id="CAFBPN010000009">
    <property type="protein sequence ID" value="CAB5011902.1"/>
    <property type="molecule type" value="Genomic_DNA"/>
</dbReference>
<reference evidence="1" key="1">
    <citation type="submission" date="2020-05" db="EMBL/GenBank/DDBJ databases">
        <authorList>
            <person name="Chiriac C."/>
            <person name="Salcher M."/>
            <person name="Ghai R."/>
            <person name="Kavagutti S V."/>
        </authorList>
    </citation>
    <scope>NUCLEOTIDE SEQUENCE</scope>
</reference>
<dbReference type="PANTHER" id="PTHR39217">
    <property type="match status" value="1"/>
</dbReference>
<dbReference type="AlphaFoldDB" id="A0A6J7QBZ9"/>
<accession>A0A6J7QBZ9</accession>
<sequence length="290" mass="32095">MIGLVTAAVARELDSDLPLLGAALERAGTQFHFVDWHDESVDWSQYSMLVLRSTWDYHLRRDEFLQWIERVSQLTTVHNSLEVVQWNSDKKYLGELSTAGIAVVPTQFVESASEIVLTKPVMDVVVKPSISAGSHDTFRYRNMAQEMSVVADHISRIVESGATAMVQEYQHGIDGAGETGLVYLNGVYSHAFRKGAILQHRPDMSNGLYAAEDVGEREATDAEQATALQVLGFVEQKFGAMPLYARVDLIPQINGEPQLMELELVEPSFFLWASTGSADHAAQAIIAANR</sequence>
<dbReference type="SUPFAM" id="SSF56059">
    <property type="entry name" value="Glutathione synthetase ATP-binding domain-like"/>
    <property type="match status" value="1"/>
</dbReference>
<dbReference type="PANTHER" id="PTHR39217:SF1">
    <property type="entry name" value="GLUTATHIONE SYNTHETASE"/>
    <property type="match status" value="1"/>
</dbReference>
<protein>
    <submittedName>
        <fullName evidence="1">Unannotated protein</fullName>
    </submittedName>
</protein>
<dbReference type="GO" id="GO:0005524">
    <property type="term" value="F:ATP binding"/>
    <property type="evidence" value="ECO:0007669"/>
    <property type="project" value="InterPro"/>
</dbReference>
<name>A0A6J7QBZ9_9ZZZZ</name>
<organism evidence="1">
    <name type="scientific">freshwater metagenome</name>
    <dbReference type="NCBI Taxonomy" id="449393"/>
    <lineage>
        <taxon>unclassified sequences</taxon>
        <taxon>metagenomes</taxon>
        <taxon>ecological metagenomes</taxon>
    </lineage>
</organism>